<keyword evidence="1" id="KW-0472">Membrane</keyword>
<feature type="transmembrane region" description="Helical" evidence="1">
    <location>
        <begin position="495"/>
        <end position="513"/>
    </location>
</feature>
<organism evidence="2 3">
    <name type="scientific">Cellulomonas triticagri</name>
    <dbReference type="NCBI Taxonomy" id="2483352"/>
    <lineage>
        <taxon>Bacteria</taxon>
        <taxon>Bacillati</taxon>
        <taxon>Actinomycetota</taxon>
        <taxon>Actinomycetes</taxon>
        <taxon>Micrococcales</taxon>
        <taxon>Cellulomonadaceae</taxon>
        <taxon>Cellulomonas</taxon>
    </lineage>
</organism>
<comment type="caution">
    <text evidence="2">The sequence shown here is derived from an EMBL/GenBank/DDBJ whole genome shotgun (WGS) entry which is preliminary data.</text>
</comment>
<name>A0A3M2JKB3_9CELL</name>
<keyword evidence="3" id="KW-1185">Reference proteome</keyword>
<keyword evidence="1" id="KW-0812">Transmembrane</keyword>
<evidence type="ECO:0008006" key="4">
    <source>
        <dbReference type="Google" id="ProtNLM"/>
    </source>
</evidence>
<evidence type="ECO:0000313" key="2">
    <source>
        <dbReference type="EMBL" id="RMI13554.1"/>
    </source>
</evidence>
<keyword evidence="1" id="KW-1133">Transmembrane helix</keyword>
<dbReference type="AlphaFoldDB" id="A0A3M2JKB3"/>
<evidence type="ECO:0000313" key="3">
    <source>
        <dbReference type="Proteomes" id="UP000269289"/>
    </source>
</evidence>
<dbReference type="EMBL" id="RFFI01000013">
    <property type="protein sequence ID" value="RMI13554.1"/>
    <property type="molecule type" value="Genomic_DNA"/>
</dbReference>
<proteinExistence type="predicted"/>
<accession>A0A3M2JKB3</accession>
<evidence type="ECO:0000256" key="1">
    <source>
        <dbReference type="SAM" id="Phobius"/>
    </source>
</evidence>
<dbReference type="Proteomes" id="UP000269289">
    <property type="component" value="Unassembled WGS sequence"/>
</dbReference>
<sequence>MNGTANFVDSVLTGEHGDALNGDSMRIEGDLLAHGVEAVGTVRISHSRVAGRVHFGGSALHAQGHIALEAEQAQIGGDLQLQHAHVEGRIQMALAGISGDLILVSSWIRSASEVAIAADRVKISGRLIAAGLVCFGGIRASGATLDGQLLLAGSSLYGIPHALALDGAQVSSDIMAERLETNGEVRMHGAHIGGQLVLKAAVLRNRDAVALNLDSVQIDEELLLGQGFATDGSIWLTGASIDSIIMTGARVRNPGALAISADFLKLRGSLVMTHGTTISGQIRLVDASVSGQVALEGARLDNPDDVSLLADGLRATNVRLGQNFVSRGSVRLVGARVASQFSLKGSTFERPGEHSAIEAESIDVGGTLFWAPRRMEGVASFAFSRIAIWSDAPRSIRFPCRLLGAKFGQLSAGPGRISIAERIKWLRSDPSGYTPASFKHLAERMRDGGHDREARQLLIVSEHLRRVQSGSRWSRPLRYLGSLIMRWTVAYGYRPLLAVVWLAALIALASFGLTRLPHGPTAHFQELQGAPAPFNALYYSLDSVLPFIDLGYSRWVPQGSAQVITVCLVLLGWALATAVVTALAGLFRRAD</sequence>
<reference evidence="2 3" key="1">
    <citation type="submission" date="2018-10" db="EMBL/GenBank/DDBJ databases">
        <title>Isolation, diversity and antifungal activity of actinobacteria from wheat.</title>
        <authorList>
            <person name="Han C."/>
        </authorList>
    </citation>
    <scope>NUCLEOTIDE SEQUENCE [LARGE SCALE GENOMIC DNA]</scope>
    <source>
        <strain evidence="2 3">NEAU-YY56</strain>
    </source>
</reference>
<feature type="transmembrane region" description="Helical" evidence="1">
    <location>
        <begin position="563"/>
        <end position="587"/>
    </location>
</feature>
<gene>
    <name evidence="2" type="ORF">EBM89_03850</name>
</gene>
<protein>
    <recommendedName>
        <fullName evidence="4">Oxidoreductase</fullName>
    </recommendedName>
</protein>